<comment type="similarity">
    <text evidence="1">Belongs to the C/M/P thioester hydrolase family.</text>
</comment>
<accession>A0A4V1M529</accession>
<keyword evidence="2" id="KW-0378">Hydrolase</keyword>
<evidence type="ECO:0000313" key="7">
    <source>
        <dbReference type="Proteomes" id="UP000289152"/>
    </source>
</evidence>
<organism evidence="6 7">
    <name type="scientific">Tremella mesenterica</name>
    <name type="common">Jelly fungus</name>
    <dbReference type="NCBI Taxonomy" id="5217"/>
    <lineage>
        <taxon>Eukaryota</taxon>
        <taxon>Fungi</taxon>
        <taxon>Dikarya</taxon>
        <taxon>Basidiomycota</taxon>
        <taxon>Agaricomycotina</taxon>
        <taxon>Tremellomycetes</taxon>
        <taxon>Tremellales</taxon>
        <taxon>Tremellaceae</taxon>
        <taxon>Tremella</taxon>
    </lineage>
</organism>
<dbReference type="CDD" id="cd03444">
    <property type="entry name" value="Thioesterase_II_repeat1"/>
    <property type="match status" value="1"/>
</dbReference>
<dbReference type="Pfam" id="PF20789">
    <property type="entry name" value="4HBT_3C"/>
    <property type="match status" value="1"/>
</dbReference>
<dbReference type="GO" id="GO:0005782">
    <property type="term" value="C:peroxisomal matrix"/>
    <property type="evidence" value="ECO:0007669"/>
    <property type="project" value="UniProtKB-SubCell"/>
</dbReference>
<proteinExistence type="inferred from homology"/>
<evidence type="ECO:0000259" key="4">
    <source>
        <dbReference type="Pfam" id="PF13622"/>
    </source>
</evidence>
<evidence type="ECO:0000256" key="3">
    <source>
        <dbReference type="SAM" id="MobiDB-lite"/>
    </source>
</evidence>
<feature type="domain" description="Acyl-CoA thioesterase-like C-terminal" evidence="5">
    <location>
        <begin position="233"/>
        <end position="356"/>
    </location>
</feature>
<dbReference type="GO" id="GO:0047617">
    <property type="term" value="F:fatty acyl-CoA hydrolase activity"/>
    <property type="evidence" value="ECO:0007669"/>
    <property type="project" value="InterPro"/>
</dbReference>
<dbReference type="GO" id="GO:0006637">
    <property type="term" value="P:acyl-CoA metabolic process"/>
    <property type="evidence" value="ECO:0007669"/>
    <property type="project" value="InterPro"/>
</dbReference>
<name>A0A4V1M529_TREME</name>
<dbReference type="SUPFAM" id="SSF54637">
    <property type="entry name" value="Thioesterase/thiol ester dehydrase-isomerase"/>
    <property type="match status" value="2"/>
</dbReference>
<feature type="compositionally biased region" description="Polar residues" evidence="3">
    <location>
        <begin position="141"/>
        <end position="153"/>
    </location>
</feature>
<dbReference type="VEuPathDB" id="FungiDB:TREMEDRAFT_16478"/>
<dbReference type="Gene3D" id="2.40.160.210">
    <property type="entry name" value="Acyl-CoA thioesterase, double hotdog domain"/>
    <property type="match status" value="1"/>
</dbReference>
<dbReference type="InterPro" id="IPR049449">
    <property type="entry name" value="TesB_ACOT8-like_N"/>
</dbReference>
<dbReference type="PANTHER" id="PTHR11066">
    <property type="entry name" value="ACYL-COA THIOESTERASE"/>
    <property type="match status" value="1"/>
</dbReference>
<feature type="region of interest" description="Disordered" evidence="3">
    <location>
        <begin position="141"/>
        <end position="172"/>
    </location>
</feature>
<dbReference type="InterPro" id="IPR042171">
    <property type="entry name" value="Acyl-CoA_hotdog"/>
</dbReference>
<dbReference type="InterPro" id="IPR029069">
    <property type="entry name" value="HotDog_dom_sf"/>
</dbReference>
<evidence type="ECO:0000259" key="5">
    <source>
        <dbReference type="Pfam" id="PF20789"/>
    </source>
</evidence>
<dbReference type="OrthoDB" id="68328at2759"/>
<dbReference type="InParanoid" id="A0A4V1M529"/>
<sequence>MTPQTSLTDFIAVKSHTLDEYVSQSLWLPCGARGVFGGQVIAQALSAAGHTVAPSLGLHSQHCYFVLPAEADTPIYYLVEKLRDGRSYSTRLVKAKQSEKVVFILIASYTSPPPTHIAQQRPLSRQESIVPEDEIKMSHSLRFSLTDKGSSEQNKSRRKSSRIPSFQPRFQIPGPDDIVAWEESEEEENRWQRVLDTRGSAIVGKHRTALEEYIKERRESPVSLAVARRKGKRRDVELDRSVRMLWLKARLRPGEEPSEEVIKIMIAYMSDFQFIGTAARSVGLSRASTPRLGMLASLDHSIHFYPFPERFRADEPLLHVMESALADVGSGRGVVRGTIYTQKGVLIATTLQEGVMRVDSKGREKGLVEGGVLGEEEGVSKRAKL</sequence>
<reference evidence="6 7" key="1">
    <citation type="submission" date="2016-06" db="EMBL/GenBank/DDBJ databases">
        <title>Evolution of pathogenesis and genome organization in the Tremellales.</title>
        <authorList>
            <person name="Cuomo C."/>
            <person name="Litvintseva A."/>
            <person name="Heitman J."/>
            <person name="Chen Y."/>
            <person name="Sun S."/>
            <person name="Springer D."/>
            <person name="Dromer F."/>
            <person name="Young S."/>
            <person name="Zeng Q."/>
            <person name="Chapman S."/>
            <person name="Gujja S."/>
            <person name="Saif S."/>
            <person name="Birren B."/>
        </authorList>
    </citation>
    <scope>NUCLEOTIDE SEQUENCE [LARGE SCALE GENOMIC DNA]</scope>
    <source>
        <strain evidence="6 7">ATCC 28783</strain>
    </source>
</reference>
<dbReference type="AlphaFoldDB" id="A0A4V1M529"/>
<dbReference type="CDD" id="cd03445">
    <property type="entry name" value="Thioesterase_II_repeat2"/>
    <property type="match status" value="1"/>
</dbReference>
<evidence type="ECO:0000313" key="6">
    <source>
        <dbReference type="EMBL" id="RXK42427.1"/>
    </source>
</evidence>
<dbReference type="Proteomes" id="UP000289152">
    <property type="component" value="Unassembled WGS sequence"/>
</dbReference>
<dbReference type="InterPro" id="IPR049450">
    <property type="entry name" value="ACOT8-like_C"/>
</dbReference>
<evidence type="ECO:0000256" key="2">
    <source>
        <dbReference type="ARBA" id="ARBA00022801"/>
    </source>
</evidence>
<dbReference type="GO" id="GO:0009062">
    <property type="term" value="P:fatty acid catabolic process"/>
    <property type="evidence" value="ECO:0007669"/>
    <property type="project" value="TreeGrafter"/>
</dbReference>
<dbReference type="STRING" id="5217.A0A4V1M529"/>
<comment type="caution">
    <text evidence="6">The sequence shown here is derived from an EMBL/GenBank/DDBJ whole genome shotgun (WGS) entry which is preliminary data.</text>
</comment>
<feature type="domain" description="Acyl-CoA thioesterase-like N-terminal HotDog" evidence="4">
    <location>
        <begin position="26"/>
        <end position="109"/>
    </location>
</feature>
<dbReference type="EMBL" id="SDIL01000002">
    <property type="protein sequence ID" value="RXK42427.1"/>
    <property type="molecule type" value="Genomic_DNA"/>
</dbReference>
<evidence type="ECO:0000256" key="1">
    <source>
        <dbReference type="ARBA" id="ARBA00006538"/>
    </source>
</evidence>
<dbReference type="Pfam" id="PF13622">
    <property type="entry name" value="4HBT_3"/>
    <property type="match status" value="1"/>
</dbReference>
<dbReference type="InterPro" id="IPR003703">
    <property type="entry name" value="Acyl_CoA_thio"/>
</dbReference>
<gene>
    <name evidence="6" type="ORF">M231_00417</name>
</gene>
<keyword evidence="7" id="KW-1185">Reference proteome</keyword>
<dbReference type="PANTHER" id="PTHR11066:SF34">
    <property type="entry name" value="ACYL-COENZYME A THIOESTERASE 8"/>
    <property type="match status" value="1"/>
</dbReference>
<protein>
    <submittedName>
        <fullName evidence="6">Acyl-CoA thioesterase II</fullName>
    </submittedName>
</protein>